<comment type="caution">
    <text evidence="2">The sequence shown here is derived from an EMBL/GenBank/DDBJ whole genome shotgun (WGS) entry which is preliminary data.</text>
</comment>
<keyword evidence="1" id="KW-0812">Transmembrane</keyword>
<evidence type="ECO:0000313" key="2">
    <source>
        <dbReference type="EMBL" id="MCA9385171.1"/>
    </source>
</evidence>
<sequence>MMTLEASGHIQQSYHPATKKSNNLLGIAFAVVSLVILGVGGAYVVTETSIFTPEDEVSVLGATDEASYYAVFLNGGQVYFGAIAGQSEYEVILENTHFLQIDQNSPEVTYDDEGNPLATGQGTPDLSIVKRANTLHSPDGTVIINRSNVLFIEKLTPDSQVIQAILSE</sequence>
<dbReference type="AlphaFoldDB" id="A0A955L7S4"/>
<feature type="transmembrane region" description="Helical" evidence="1">
    <location>
        <begin position="24"/>
        <end position="45"/>
    </location>
</feature>
<dbReference type="Proteomes" id="UP000754563">
    <property type="component" value="Unassembled WGS sequence"/>
</dbReference>
<proteinExistence type="predicted"/>
<organism evidence="2 3">
    <name type="scientific">Candidatus Dojkabacteria bacterium</name>
    <dbReference type="NCBI Taxonomy" id="2099670"/>
    <lineage>
        <taxon>Bacteria</taxon>
        <taxon>Candidatus Dojkabacteria</taxon>
    </lineage>
</organism>
<name>A0A955L7S4_9BACT</name>
<reference evidence="2" key="1">
    <citation type="submission" date="2020-04" db="EMBL/GenBank/DDBJ databases">
        <authorList>
            <person name="Zhang T."/>
        </authorList>
    </citation>
    <scope>NUCLEOTIDE SEQUENCE</scope>
    <source>
        <strain evidence="2">HKST-UBA11</strain>
    </source>
</reference>
<evidence type="ECO:0000313" key="3">
    <source>
        <dbReference type="Proteomes" id="UP000754563"/>
    </source>
</evidence>
<reference evidence="2" key="2">
    <citation type="journal article" date="2021" name="Microbiome">
        <title>Successional dynamics and alternative stable states in a saline activated sludge microbial community over 9 years.</title>
        <authorList>
            <person name="Wang Y."/>
            <person name="Ye J."/>
            <person name="Ju F."/>
            <person name="Liu L."/>
            <person name="Boyd J.A."/>
            <person name="Deng Y."/>
            <person name="Parks D.H."/>
            <person name="Jiang X."/>
            <person name="Yin X."/>
            <person name="Woodcroft B.J."/>
            <person name="Tyson G.W."/>
            <person name="Hugenholtz P."/>
            <person name="Polz M.F."/>
            <person name="Zhang T."/>
        </authorList>
    </citation>
    <scope>NUCLEOTIDE SEQUENCE</scope>
    <source>
        <strain evidence="2">HKST-UBA11</strain>
    </source>
</reference>
<gene>
    <name evidence="2" type="ORF">KC717_00825</name>
</gene>
<accession>A0A955L7S4</accession>
<keyword evidence="1" id="KW-1133">Transmembrane helix</keyword>
<keyword evidence="1" id="KW-0472">Membrane</keyword>
<evidence type="ECO:0000256" key="1">
    <source>
        <dbReference type="SAM" id="Phobius"/>
    </source>
</evidence>
<protein>
    <submittedName>
        <fullName evidence="2">Uncharacterized protein</fullName>
    </submittedName>
</protein>
<dbReference type="EMBL" id="JAGQLH010000006">
    <property type="protein sequence ID" value="MCA9385171.1"/>
    <property type="molecule type" value="Genomic_DNA"/>
</dbReference>